<gene>
    <name evidence="2" type="ORF">SFRICE_018936</name>
</gene>
<keyword evidence="1" id="KW-0812">Transmembrane</keyword>
<protein>
    <submittedName>
        <fullName evidence="2">SFRICE_018936</fullName>
    </submittedName>
</protein>
<reference evidence="2" key="1">
    <citation type="submission" date="2016-07" db="EMBL/GenBank/DDBJ databases">
        <authorList>
            <person name="Bretaudeau A."/>
        </authorList>
    </citation>
    <scope>NUCLEOTIDE SEQUENCE</scope>
    <source>
        <strain evidence="2">Rice</strain>
        <tissue evidence="2">Whole body</tissue>
    </source>
</reference>
<accession>A0A2H1VHM6</accession>
<dbReference type="Gene3D" id="1.20.1070.10">
    <property type="entry name" value="Rhodopsin 7-helix transmembrane proteins"/>
    <property type="match status" value="1"/>
</dbReference>
<name>A0A2H1VHM6_SPOFR</name>
<sequence>MKPATRSAAVICPATTPTVLKMEEMSPILNSSLLRMRETSTIATFVAVRNTSIIASKVASNAYEWRFILPPYILIFMLSISGNCLVIATLASNRRMRTITNVYLLNLGLFIMSSVRRRGEVGCSTSLPESLLSFCRPIKWDSGRSYIKSRLFRVTAGLFNMSSERNITTTTHTA</sequence>
<keyword evidence="1" id="KW-0472">Membrane</keyword>
<dbReference type="SUPFAM" id="SSF81321">
    <property type="entry name" value="Family A G protein-coupled receptor-like"/>
    <property type="match status" value="1"/>
</dbReference>
<organism evidence="2">
    <name type="scientific">Spodoptera frugiperda</name>
    <name type="common">Fall armyworm</name>
    <dbReference type="NCBI Taxonomy" id="7108"/>
    <lineage>
        <taxon>Eukaryota</taxon>
        <taxon>Metazoa</taxon>
        <taxon>Ecdysozoa</taxon>
        <taxon>Arthropoda</taxon>
        <taxon>Hexapoda</taxon>
        <taxon>Insecta</taxon>
        <taxon>Pterygota</taxon>
        <taxon>Neoptera</taxon>
        <taxon>Endopterygota</taxon>
        <taxon>Lepidoptera</taxon>
        <taxon>Glossata</taxon>
        <taxon>Ditrysia</taxon>
        <taxon>Noctuoidea</taxon>
        <taxon>Noctuidae</taxon>
        <taxon>Amphipyrinae</taxon>
        <taxon>Spodoptera</taxon>
    </lineage>
</organism>
<feature type="transmembrane region" description="Helical" evidence="1">
    <location>
        <begin position="72"/>
        <end position="91"/>
    </location>
</feature>
<evidence type="ECO:0000313" key="2">
    <source>
        <dbReference type="EMBL" id="SOQ40338.1"/>
    </source>
</evidence>
<proteinExistence type="predicted"/>
<dbReference type="AlphaFoldDB" id="A0A2H1VHM6"/>
<dbReference type="EMBL" id="ODYU01002610">
    <property type="protein sequence ID" value="SOQ40338.1"/>
    <property type="molecule type" value="Genomic_DNA"/>
</dbReference>
<keyword evidence="1" id="KW-1133">Transmembrane helix</keyword>
<evidence type="ECO:0000256" key="1">
    <source>
        <dbReference type="SAM" id="Phobius"/>
    </source>
</evidence>